<dbReference type="AlphaFoldDB" id="A0A542DY89"/>
<evidence type="ECO:0000313" key="3">
    <source>
        <dbReference type="EMBL" id="TQJ08006.1"/>
    </source>
</evidence>
<dbReference type="InterPro" id="IPR052342">
    <property type="entry name" value="MCH/BMMD"/>
</dbReference>
<organism evidence="3 4">
    <name type="scientific">Lapillicoccus jejuensis</name>
    <dbReference type="NCBI Taxonomy" id="402171"/>
    <lineage>
        <taxon>Bacteria</taxon>
        <taxon>Bacillati</taxon>
        <taxon>Actinomycetota</taxon>
        <taxon>Actinomycetes</taxon>
        <taxon>Micrococcales</taxon>
        <taxon>Intrasporangiaceae</taxon>
        <taxon>Lapillicoccus</taxon>
    </lineage>
</organism>
<dbReference type="RefSeq" id="WP_342778020.1">
    <property type="nucleotide sequence ID" value="NZ_BAAAPR010000002.1"/>
</dbReference>
<comment type="caution">
    <text evidence="3">The sequence shown here is derived from an EMBL/GenBank/DDBJ whole genome shotgun (WGS) entry which is preliminary data.</text>
</comment>
<accession>A0A542DY89</accession>
<name>A0A542DY89_9MICO</name>
<sequence length="173" mass="18653">MSDDAPTSTSRPDPMSLPTVQQRGFFYEELQEGVRYVHIPGKTVEDAENGMFSALTMNPAALHHDAVAGEQGEYGKRLVNSLLTLSTLVGLSVGHITVGTTVANLGFARVDFPAPVFAGDTLFASTVVLSKRLSRSRPEVGIVVLEHTARNQDGVVVCVAERTAMMRRQPQDA</sequence>
<dbReference type="Pfam" id="PF01575">
    <property type="entry name" value="MaoC_dehydratas"/>
    <property type="match status" value="1"/>
</dbReference>
<dbReference type="PANTHER" id="PTHR43664:SF1">
    <property type="entry name" value="BETA-METHYLMALYL-COA DEHYDRATASE"/>
    <property type="match status" value="1"/>
</dbReference>
<protein>
    <submittedName>
        <fullName evidence="3">Acyl dehydratase</fullName>
    </submittedName>
</protein>
<evidence type="ECO:0000313" key="4">
    <source>
        <dbReference type="Proteomes" id="UP000317893"/>
    </source>
</evidence>
<evidence type="ECO:0000259" key="2">
    <source>
        <dbReference type="Pfam" id="PF01575"/>
    </source>
</evidence>
<feature type="domain" description="MaoC-like" evidence="2">
    <location>
        <begin position="37"/>
        <end position="148"/>
    </location>
</feature>
<proteinExistence type="inferred from homology"/>
<dbReference type="SUPFAM" id="SSF54637">
    <property type="entry name" value="Thioesterase/thiol ester dehydrase-isomerase"/>
    <property type="match status" value="1"/>
</dbReference>
<dbReference type="EMBL" id="VFMN01000001">
    <property type="protein sequence ID" value="TQJ08006.1"/>
    <property type="molecule type" value="Genomic_DNA"/>
</dbReference>
<dbReference type="Gene3D" id="3.10.129.10">
    <property type="entry name" value="Hotdog Thioesterase"/>
    <property type="match status" value="1"/>
</dbReference>
<reference evidence="3 4" key="1">
    <citation type="submission" date="2019-06" db="EMBL/GenBank/DDBJ databases">
        <title>Sequencing the genomes of 1000 actinobacteria strains.</title>
        <authorList>
            <person name="Klenk H.-P."/>
        </authorList>
    </citation>
    <scope>NUCLEOTIDE SEQUENCE [LARGE SCALE GENOMIC DNA]</scope>
    <source>
        <strain evidence="3 4">DSM 18607</strain>
    </source>
</reference>
<evidence type="ECO:0000256" key="1">
    <source>
        <dbReference type="ARBA" id="ARBA00005254"/>
    </source>
</evidence>
<dbReference type="InterPro" id="IPR029069">
    <property type="entry name" value="HotDog_dom_sf"/>
</dbReference>
<comment type="similarity">
    <text evidence="1">Belongs to the enoyl-CoA hydratase/isomerase family.</text>
</comment>
<dbReference type="CDD" id="cd03451">
    <property type="entry name" value="FkbR2"/>
    <property type="match status" value="1"/>
</dbReference>
<dbReference type="InterPro" id="IPR002539">
    <property type="entry name" value="MaoC-like_dom"/>
</dbReference>
<dbReference type="Proteomes" id="UP000317893">
    <property type="component" value="Unassembled WGS sequence"/>
</dbReference>
<dbReference type="PANTHER" id="PTHR43664">
    <property type="entry name" value="MONOAMINE OXIDASE-RELATED"/>
    <property type="match status" value="1"/>
</dbReference>
<keyword evidence="4" id="KW-1185">Reference proteome</keyword>
<gene>
    <name evidence="3" type="ORF">FB458_1083</name>
</gene>